<dbReference type="SMART" id="SM00717">
    <property type="entry name" value="SANT"/>
    <property type="match status" value="1"/>
</dbReference>
<evidence type="ECO:0000256" key="1">
    <source>
        <dbReference type="ARBA" id="ARBA00004123"/>
    </source>
</evidence>
<feature type="compositionally biased region" description="Polar residues" evidence="6">
    <location>
        <begin position="419"/>
        <end position="431"/>
    </location>
</feature>
<feature type="region of interest" description="Disordered" evidence="6">
    <location>
        <begin position="1"/>
        <end position="38"/>
    </location>
</feature>
<reference evidence="10" key="2">
    <citation type="journal article" date="2023" name="Plants (Basel)">
        <title>Annotation of the Turnera subulata (Passifloraceae) Draft Genome Reveals the S-Locus Evolved after the Divergence of Turneroideae from Passifloroideae in a Stepwise Manner.</title>
        <authorList>
            <person name="Henning P.M."/>
            <person name="Roalson E.H."/>
            <person name="Mir W."/>
            <person name="McCubbin A.G."/>
            <person name="Shore J.S."/>
        </authorList>
    </citation>
    <scope>NUCLEOTIDE SEQUENCE</scope>
    <source>
        <strain evidence="10">F60SS</strain>
    </source>
</reference>
<evidence type="ECO:0000313" key="11">
    <source>
        <dbReference type="Proteomes" id="UP001141552"/>
    </source>
</evidence>
<dbReference type="GO" id="GO:0010468">
    <property type="term" value="P:regulation of gene expression"/>
    <property type="evidence" value="ECO:0007669"/>
    <property type="project" value="UniProtKB-ARBA"/>
</dbReference>
<comment type="subcellular location">
    <subcellularLocation>
        <location evidence="1">Nucleus</location>
    </subcellularLocation>
</comment>
<evidence type="ECO:0000313" key="10">
    <source>
        <dbReference type="EMBL" id="KAJ4834243.1"/>
    </source>
</evidence>
<feature type="compositionally biased region" description="Polar residues" evidence="6">
    <location>
        <begin position="21"/>
        <end position="38"/>
    </location>
</feature>
<keyword evidence="2" id="KW-0805">Transcription regulation</keyword>
<feature type="compositionally biased region" description="Polar residues" evidence="6">
    <location>
        <begin position="157"/>
        <end position="171"/>
    </location>
</feature>
<evidence type="ECO:0000256" key="5">
    <source>
        <dbReference type="ARBA" id="ARBA00023242"/>
    </source>
</evidence>
<dbReference type="SUPFAM" id="SSF46689">
    <property type="entry name" value="Homeodomain-like"/>
    <property type="match status" value="1"/>
</dbReference>
<reference evidence="10" key="1">
    <citation type="submission" date="2022-02" db="EMBL/GenBank/DDBJ databases">
        <authorList>
            <person name="Henning P.M."/>
            <person name="McCubbin A.G."/>
            <person name="Shore J.S."/>
        </authorList>
    </citation>
    <scope>NUCLEOTIDE SEQUENCE</scope>
    <source>
        <strain evidence="10">F60SS</strain>
        <tissue evidence="10">Leaves</tissue>
    </source>
</reference>
<feature type="compositionally biased region" description="Polar residues" evidence="6">
    <location>
        <begin position="198"/>
        <end position="219"/>
    </location>
</feature>
<feature type="region of interest" description="Disordered" evidence="6">
    <location>
        <begin position="415"/>
        <end position="458"/>
    </location>
</feature>
<feature type="compositionally biased region" description="Basic residues" evidence="6">
    <location>
        <begin position="137"/>
        <end position="147"/>
    </location>
</feature>
<evidence type="ECO:0000256" key="6">
    <source>
        <dbReference type="SAM" id="MobiDB-lite"/>
    </source>
</evidence>
<gene>
    <name evidence="10" type="ORF">Tsubulata_046710</name>
</gene>
<accession>A0A9Q0FMH2</accession>
<dbReference type="EMBL" id="JAKUCV010004746">
    <property type="protein sequence ID" value="KAJ4834243.1"/>
    <property type="molecule type" value="Genomic_DNA"/>
</dbReference>
<proteinExistence type="predicted"/>
<dbReference type="PROSITE" id="PS51293">
    <property type="entry name" value="SANT"/>
    <property type="match status" value="1"/>
</dbReference>
<dbReference type="CDD" id="cd00167">
    <property type="entry name" value="SANT"/>
    <property type="match status" value="1"/>
</dbReference>
<dbReference type="PROSITE" id="PS51294">
    <property type="entry name" value="HTH_MYB"/>
    <property type="match status" value="1"/>
</dbReference>
<protein>
    <submittedName>
        <fullName evidence="10">Uncharacterized protein</fullName>
    </submittedName>
</protein>
<evidence type="ECO:0000256" key="3">
    <source>
        <dbReference type="ARBA" id="ARBA00023125"/>
    </source>
</evidence>
<dbReference type="NCBIfam" id="TIGR01557">
    <property type="entry name" value="myb_SHAQKYF"/>
    <property type="match status" value="1"/>
</dbReference>
<feature type="compositionally biased region" description="Low complexity" evidence="6">
    <location>
        <begin position="1"/>
        <end position="12"/>
    </location>
</feature>
<dbReference type="InterPro" id="IPR001005">
    <property type="entry name" value="SANT/Myb"/>
</dbReference>
<evidence type="ECO:0000259" key="9">
    <source>
        <dbReference type="PROSITE" id="PS51294"/>
    </source>
</evidence>
<feature type="compositionally biased region" description="Low complexity" evidence="6">
    <location>
        <begin position="444"/>
        <end position="458"/>
    </location>
</feature>
<feature type="region of interest" description="Disordered" evidence="6">
    <location>
        <begin position="115"/>
        <end position="248"/>
    </location>
</feature>
<feature type="domain" description="Myb-like" evidence="7">
    <location>
        <begin position="63"/>
        <end position="113"/>
    </location>
</feature>
<dbReference type="PROSITE" id="PS50090">
    <property type="entry name" value="MYB_LIKE"/>
    <property type="match status" value="1"/>
</dbReference>
<dbReference type="PANTHER" id="PTHR12802:SF175">
    <property type="entry name" value="PROTEIN REVEILLE 2"/>
    <property type="match status" value="1"/>
</dbReference>
<dbReference type="GO" id="GO:0003677">
    <property type="term" value="F:DNA binding"/>
    <property type="evidence" value="ECO:0007669"/>
    <property type="project" value="UniProtKB-KW"/>
</dbReference>
<feature type="domain" description="SANT" evidence="8">
    <location>
        <begin position="66"/>
        <end position="117"/>
    </location>
</feature>
<sequence length="495" mass="54121">MAAAADTASASAQDPIEGKRQNISATAGNGCTTDGEQSKTALRLKELYSFASDHMPKVRKPYTITKQREKWTEEEHQRFLEALRLYGRGWRKIQEHVGTKTAVQIRSHAQKFFSKVARESSGGSETSVEPIEIPPPRPKRKPMHPYPRKSVDVLDGTSVSNQLERSPSPNLMVSEKENLSPTSVLSVAASDAASPLSEQRNGYSSPPSCTTDVQSSSLLSIKKENEHLPPIPSREQEKRHLSPVQSSSAPALEKFLSMKFESDAKDGAIGKGDANAVAPFGSIKLFGKTVLVTDCQKPSVAETEPLLSVMSKMVQENPDVDREKQGQALPQRQLDTQLTLGPLNNKTNAFPSGTSVYPCMELQGESSNTSGTNPPIPWWSFCQGLPLMYISSSVQASPDKSSPISVVEGLAKNEIVPERSSTGSNAGSTSESENRERNLDAVDSQSQQQSVERSSSVRKCTKGFVPYKRCLEERDEKSTALVMEAREHQRARVCS</sequence>
<dbReference type="AlphaFoldDB" id="A0A9Q0FMH2"/>
<evidence type="ECO:0000256" key="4">
    <source>
        <dbReference type="ARBA" id="ARBA00023163"/>
    </source>
</evidence>
<feature type="compositionally biased region" description="Low complexity" evidence="6">
    <location>
        <begin position="183"/>
        <end position="197"/>
    </location>
</feature>
<dbReference type="PANTHER" id="PTHR12802">
    <property type="entry name" value="SWI/SNF COMPLEX-RELATED"/>
    <property type="match status" value="1"/>
</dbReference>
<dbReference type="InterPro" id="IPR006447">
    <property type="entry name" value="Myb_dom_plants"/>
</dbReference>
<dbReference type="InterPro" id="IPR009057">
    <property type="entry name" value="Homeodomain-like_sf"/>
</dbReference>
<organism evidence="10 11">
    <name type="scientific">Turnera subulata</name>
    <dbReference type="NCBI Taxonomy" id="218843"/>
    <lineage>
        <taxon>Eukaryota</taxon>
        <taxon>Viridiplantae</taxon>
        <taxon>Streptophyta</taxon>
        <taxon>Embryophyta</taxon>
        <taxon>Tracheophyta</taxon>
        <taxon>Spermatophyta</taxon>
        <taxon>Magnoliopsida</taxon>
        <taxon>eudicotyledons</taxon>
        <taxon>Gunneridae</taxon>
        <taxon>Pentapetalae</taxon>
        <taxon>rosids</taxon>
        <taxon>fabids</taxon>
        <taxon>Malpighiales</taxon>
        <taxon>Passifloraceae</taxon>
        <taxon>Turnera</taxon>
    </lineage>
</organism>
<feature type="domain" description="HTH myb-type" evidence="9">
    <location>
        <begin position="63"/>
        <end position="117"/>
    </location>
</feature>
<dbReference type="GO" id="GO:0005634">
    <property type="term" value="C:nucleus"/>
    <property type="evidence" value="ECO:0007669"/>
    <property type="project" value="UniProtKB-SubCell"/>
</dbReference>
<dbReference type="Pfam" id="PF00249">
    <property type="entry name" value="Myb_DNA-binding"/>
    <property type="match status" value="1"/>
</dbReference>
<dbReference type="Gene3D" id="1.10.10.60">
    <property type="entry name" value="Homeodomain-like"/>
    <property type="match status" value="1"/>
</dbReference>
<dbReference type="OrthoDB" id="118550at2759"/>
<evidence type="ECO:0000259" key="8">
    <source>
        <dbReference type="PROSITE" id="PS51293"/>
    </source>
</evidence>
<evidence type="ECO:0000259" key="7">
    <source>
        <dbReference type="PROSITE" id="PS50090"/>
    </source>
</evidence>
<dbReference type="Proteomes" id="UP001141552">
    <property type="component" value="Unassembled WGS sequence"/>
</dbReference>
<keyword evidence="11" id="KW-1185">Reference proteome</keyword>
<name>A0A9Q0FMH2_9ROSI</name>
<keyword evidence="3" id="KW-0238">DNA-binding</keyword>
<dbReference type="FunFam" id="1.10.10.60:FF:000023">
    <property type="entry name" value="protein REVEILLE 6 isoform X1"/>
    <property type="match status" value="1"/>
</dbReference>
<keyword evidence="4" id="KW-0804">Transcription</keyword>
<keyword evidence="5" id="KW-0539">Nucleus</keyword>
<comment type="caution">
    <text evidence="10">The sequence shown here is derived from an EMBL/GenBank/DDBJ whole genome shotgun (WGS) entry which is preliminary data.</text>
</comment>
<dbReference type="InterPro" id="IPR017930">
    <property type="entry name" value="Myb_dom"/>
</dbReference>
<evidence type="ECO:0000256" key="2">
    <source>
        <dbReference type="ARBA" id="ARBA00023015"/>
    </source>
</evidence>
<dbReference type="InterPro" id="IPR017884">
    <property type="entry name" value="SANT_dom"/>
</dbReference>